<keyword evidence="11 14" id="KW-0030">Aminoacyl-tRNA synthetase</keyword>
<dbReference type="NCBIfam" id="TIGR00464">
    <property type="entry name" value="gltX_bact"/>
    <property type="match status" value="1"/>
</dbReference>
<dbReference type="InterPro" id="IPR004527">
    <property type="entry name" value="Glu-tRNA-ligase_bac/mito"/>
</dbReference>
<dbReference type="PANTHER" id="PTHR43311">
    <property type="entry name" value="GLUTAMATE--TRNA LIGASE"/>
    <property type="match status" value="1"/>
</dbReference>
<proteinExistence type="inferred from homology"/>
<dbReference type="GO" id="GO:0000049">
    <property type="term" value="F:tRNA binding"/>
    <property type="evidence" value="ECO:0007669"/>
    <property type="project" value="InterPro"/>
</dbReference>
<dbReference type="GO" id="GO:0005829">
    <property type="term" value="C:cytosol"/>
    <property type="evidence" value="ECO:0007669"/>
    <property type="project" value="TreeGrafter"/>
</dbReference>
<dbReference type="CDD" id="cd00808">
    <property type="entry name" value="GluRS_core"/>
    <property type="match status" value="1"/>
</dbReference>
<keyword evidence="8 14" id="KW-0547">Nucleotide-binding</keyword>
<dbReference type="GO" id="GO:0005524">
    <property type="term" value="F:ATP binding"/>
    <property type="evidence" value="ECO:0007669"/>
    <property type="project" value="UniProtKB-KW"/>
</dbReference>
<dbReference type="Pfam" id="PF00749">
    <property type="entry name" value="tRNA-synt_1c"/>
    <property type="match status" value="1"/>
</dbReference>
<comment type="catalytic activity">
    <reaction evidence="1">
        <text>(4aS,6R)-4a-hydroxy-L-erythro-5,6,7,8-tetrahydrobiopterin = (6R)-L-erythro-6,7-dihydrobiopterin + H2O</text>
        <dbReference type="Rhea" id="RHEA:11920"/>
        <dbReference type="ChEBI" id="CHEBI:15377"/>
        <dbReference type="ChEBI" id="CHEBI:15642"/>
        <dbReference type="ChEBI" id="CHEBI:43120"/>
        <dbReference type="EC" id="4.2.1.96"/>
    </reaction>
</comment>
<reference evidence="16" key="1">
    <citation type="submission" date="2021-02" db="EMBL/GenBank/DDBJ databases">
        <authorList>
            <person name="Dougan E. K."/>
            <person name="Rhodes N."/>
            <person name="Thang M."/>
            <person name="Chan C."/>
        </authorList>
    </citation>
    <scope>NUCLEOTIDE SEQUENCE</scope>
</reference>
<evidence type="ECO:0000256" key="14">
    <source>
        <dbReference type="RuleBase" id="RU363037"/>
    </source>
</evidence>
<keyword evidence="12" id="KW-0456">Lyase</keyword>
<dbReference type="SUPFAM" id="SSF55248">
    <property type="entry name" value="PCD-like"/>
    <property type="match status" value="1"/>
</dbReference>
<dbReference type="InterPro" id="IPR036428">
    <property type="entry name" value="PCD_sf"/>
</dbReference>
<evidence type="ECO:0000256" key="8">
    <source>
        <dbReference type="ARBA" id="ARBA00022741"/>
    </source>
</evidence>
<dbReference type="InterPro" id="IPR033910">
    <property type="entry name" value="GluRS_core"/>
</dbReference>
<evidence type="ECO:0000256" key="2">
    <source>
        <dbReference type="ARBA" id="ARBA00004173"/>
    </source>
</evidence>
<gene>
    <name evidence="16" type="primary">gltX</name>
    <name evidence="16" type="ORF">SPIL2461_LOCUS7148</name>
</gene>
<keyword evidence="10 14" id="KW-0648">Protein biosynthesis</keyword>
<dbReference type="FunFam" id="3.40.50.620:FF:000045">
    <property type="entry name" value="Glutamate--tRNA ligase, mitochondrial"/>
    <property type="match status" value="1"/>
</dbReference>
<evidence type="ECO:0000256" key="1">
    <source>
        <dbReference type="ARBA" id="ARBA00001554"/>
    </source>
</evidence>
<dbReference type="GO" id="GO:0008270">
    <property type="term" value="F:zinc ion binding"/>
    <property type="evidence" value="ECO:0007669"/>
    <property type="project" value="InterPro"/>
</dbReference>
<evidence type="ECO:0000256" key="9">
    <source>
        <dbReference type="ARBA" id="ARBA00022840"/>
    </source>
</evidence>
<dbReference type="EC" id="6.1.1.17" evidence="5"/>
<dbReference type="Gene3D" id="1.10.10.350">
    <property type="match status" value="1"/>
</dbReference>
<dbReference type="Proteomes" id="UP000649617">
    <property type="component" value="Unassembled WGS sequence"/>
</dbReference>
<comment type="caution">
    <text evidence="16">The sequence shown here is derived from an EMBL/GenBank/DDBJ whole genome shotgun (WGS) entry which is preliminary data.</text>
</comment>
<feature type="domain" description="Glutamyl/glutaminyl-tRNA synthetase class Ib catalytic" evidence="15">
    <location>
        <begin position="2"/>
        <end position="298"/>
    </location>
</feature>
<protein>
    <recommendedName>
        <fullName evidence="13">Glutamyl-tRNA synthetase</fullName>
        <ecNumber evidence="6">4.2.1.96</ecNumber>
        <ecNumber evidence="5">6.1.1.17</ecNumber>
    </recommendedName>
</protein>
<organism evidence="16 17">
    <name type="scientific">Symbiodinium pilosum</name>
    <name type="common">Dinoflagellate</name>
    <dbReference type="NCBI Taxonomy" id="2952"/>
    <lineage>
        <taxon>Eukaryota</taxon>
        <taxon>Sar</taxon>
        <taxon>Alveolata</taxon>
        <taxon>Dinophyceae</taxon>
        <taxon>Suessiales</taxon>
        <taxon>Symbiodiniaceae</taxon>
        <taxon>Symbiodinium</taxon>
    </lineage>
</organism>
<dbReference type="InterPro" id="IPR049940">
    <property type="entry name" value="GluQ/Sye"/>
</dbReference>
<dbReference type="SUPFAM" id="SSF48163">
    <property type="entry name" value="An anticodon-binding domain of class I aminoacyl-tRNA synthetases"/>
    <property type="match status" value="1"/>
</dbReference>
<evidence type="ECO:0000256" key="7">
    <source>
        <dbReference type="ARBA" id="ARBA00022598"/>
    </source>
</evidence>
<dbReference type="InterPro" id="IPR020058">
    <property type="entry name" value="Glu/Gln-tRNA-synth_Ib_cat-dom"/>
</dbReference>
<dbReference type="PRINTS" id="PR00987">
    <property type="entry name" value="TRNASYNTHGLU"/>
</dbReference>
<sequence length="518" mass="59147">MALFNWAFARRHGGQFLLRIEDTDQARSTGESEQVIFDALRWLNLDWDEGPDVGGPHGPYRQSERREIYARYSEKLVSGGHAFPCFCSKERLDQVRSAQQAAKQTTRYDGHCLNLAPDDVSARLSAGETHVIRMCVPDEGECTFKDELRGEITIPYSQVDMQVLVKSDGMPTYHLAVVVDDHLMGITHILRGEEWVTSVPKHKLLYEYLGWQMPVLIHLPLLRNPDQSKLSKRKNPTSVTYYRDEGFLPEALLNYLGLMGYSMPDEREIFSKQDMLEVFDESRISVGAPIFDPVKLAWLNGQYLRAMDADEYAARVASWMLNKERLSALVPLVQERAEKLSDLMPLVDYLVGARKALSEEDFQHKSLERKDVVQVLHHTLAEFDKQRSWERDELFELCQKMAQHLDLKFRDFLFPLFIAISGRSVSLPLFDSLIFLGADLSRWTLVDNALTRNFAFDDFVAAFAFMTKVALLAEKADHHPSWHNVYNTVKISLNTHDAGNTVTDKDIALATDINACIA</sequence>
<accession>A0A812NYP5</accession>
<dbReference type="GO" id="GO:0005739">
    <property type="term" value="C:mitochondrion"/>
    <property type="evidence" value="ECO:0007669"/>
    <property type="project" value="UniProtKB-SubCell"/>
</dbReference>
<keyword evidence="7 14" id="KW-0436">Ligase</keyword>
<dbReference type="InterPro" id="IPR020751">
    <property type="entry name" value="aa-tRNA-synth_I_codon-bd_sub2"/>
</dbReference>
<evidence type="ECO:0000256" key="10">
    <source>
        <dbReference type="ARBA" id="ARBA00022917"/>
    </source>
</evidence>
<dbReference type="InterPro" id="IPR014729">
    <property type="entry name" value="Rossmann-like_a/b/a_fold"/>
</dbReference>
<keyword evidence="9 14" id="KW-0067">ATP-binding</keyword>
<dbReference type="CDD" id="cd00914">
    <property type="entry name" value="PCD_DCoH_subfamily_b"/>
    <property type="match status" value="1"/>
</dbReference>
<keyword evidence="17" id="KW-1185">Reference proteome</keyword>
<dbReference type="EC" id="4.2.1.96" evidence="6"/>
<dbReference type="Pfam" id="PF01329">
    <property type="entry name" value="Pterin_4a"/>
    <property type="match status" value="1"/>
</dbReference>
<dbReference type="HAMAP" id="MF_00022">
    <property type="entry name" value="Glu_tRNA_synth_type1"/>
    <property type="match status" value="1"/>
</dbReference>
<dbReference type="InterPro" id="IPR000924">
    <property type="entry name" value="Glu/Gln-tRNA-synth"/>
</dbReference>
<dbReference type="AlphaFoldDB" id="A0A812NYP5"/>
<name>A0A812NYP5_SYMPI</name>
<dbReference type="GO" id="GO:0004818">
    <property type="term" value="F:glutamate-tRNA ligase activity"/>
    <property type="evidence" value="ECO:0007669"/>
    <property type="project" value="UniProtKB-EC"/>
</dbReference>
<evidence type="ECO:0000256" key="4">
    <source>
        <dbReference type="ARBA" id="ARBA00007894"/>
    </source>
</evidence>
<evidence type="ECO:0000256" key="11">
    <source>
        <dbReference type="ARBA" id="ARBA00023146"/>
    </source>
</evidence>
<comment type="similarity">
    <text evidence="3">Belongs to the pterin-4-alpha-carbinolamine dehydratase family.</text>
</comment>
<dbReference type="InterPro" id="IPR001533">
    <property type="entry name" value="Pterin_deHydtase"/>
</dbReference>
<comment type="subcellular location">
    <subcellularLocation>
        <location evidence="2">Mitochondrion</location>
    </subcellularLocation>
</comment>
<dbReference type="SUPFAM" id="SSF52374">
    <property type="entry name" value="Nucleotidylyl transferase"/>
    <property type="match status" value="1"/>
</dbReference>
<evidence type="ECO:0000313" key="16">
    <source>
        <dbReference type="EMBL" id="CAE7313111.1"/>
    </source>
</evidence>
<evidence type="ECO:0000259" key="15">
    <source>
        <dbReference type="Pfam" id="PF00749"/>
    </source>
</evidence>
<dbReference type="GO" id="GO:0008124">
    <property type="term" value="F:4-alpha-hydroxytetrahydrobiopterin dehydratase activity"/>
    <property type="evidence" value="ECO:0007669"/>
    <property type="project" value="UniProtKB-EC"/>
</dbReference>
<evidence type="ECO:0000256" key="5">
    <source>
        <dbReference type="ARBA" id="ARBA00012835"/>
    </source>
</evidence>
<dbReference type="GO" id="GO:0006424">
    <property type="term" value="P:glutamyl-tRNA aminoacylation"/>
    <property type="evidence" value="ECO:0007669"/>
    <property type="project" value="InterPro"/>
</dbReference>
<dbReference type="Gene3D" id="3.30.1360.20">
    <property type="entry name" value="Transcriptional coactivator/pterin dehydratase"/>
    <property type="match status" value="1"/>
</dbReference>
<dbReference type="HAMAP" id="MF_00434">
    <property type="entry name" value="Pterin_4_alpha"/>
    <property type="match status" value="1"/>
</dbReference>
<dbReference type="PANTHER" id="PTHR43311:SF2">
    <property type="entry name" value="GLUTAMATE--TRNA LIGASE, MITOCHONDRIAL-RELATED"/>
    <property type="match status" value="1"/>
</dbReference>
<dbReference type="Gene3D" id="3.40.50.620">
    <property type="entry name" value="HUPs"/>
    <property type="match status" value="1"/>
</dbReference>
<evidence type="ECO:0000256" key="6">
    <source>
        <dbReference type="ARBA" id="ARBA00013252"/>
    </source>
</evidence>
<dbReference type="GO" id="GO:0006729">
    <property type="term" value="P:tetrahydrobiopterin biosynthetic process"/>
    <property type="evidence" value="ECO:0007669"/>
    <property type="project" value="InterPro"/>
</dbReference>
<dbReference type="EMBL" id="CAJNIZ010011112">
    <property type="protein sequence ID" value="CAE7313111.1"/>
    <property type="molecule type" value="Genomic_DNA"/>
</dbReference>
<dbReference type="OrthoDB" id="428822at2759"/>
<evidence type="ECO:0000256" key="3">
    <source>
        <dbReference type="ARBA" id="ARBA00006472"/>
    </source>
</evidence>
<comment type="similarity">
    <text evidence="4">Belongs to the class-I aminoacyl-tRNA synthetase family. Glutamate--tRNA ligase type 1 subfamily.</text>
</comment>
<evidence type="ECO:0000313" key="17">
    <source>
        <dbReference type="Proteomes" id="UP000649617"/>
    </source>
</evidence>
<evidence type="ECO:0000256" key="12">
    <source>
        <dbReference type="ARBA" id="ARBA00023239"/>
    </source>
</evidence>
<dbReference type="InterPro" id="IPR008925">
    <property type="entry name" value="aa_tRNA-synth_I_cd-bd_sf"/>
</dbReference>
<evidence type="ECO:0000256" key="13">
    <source>
        <dbReference type="ARBA" id="ARBA00030865"/>
    </source>
</evidence>